<dbReference type="Pfam" id="PF14111">
    <property type="entry name" value="DUF4283"/>
    <property type="match status" value="1"/>
</dbReference>
<organism evidence="2">
    <name type="scientific">Sesamum latifolium</name>
    <dbReference type="NCBI Taxonomy" id="2727402"/>
    <lineage>
        <taxon>Eukaryota</taxon>
        <taxon>Viridiplantae</taxon>
        <taxon>Streptophyta</taxon>
        <taxon>Embryophyta</taxon>
        <taxon>Tracheophyta</taxon>
        <taxon>Spermatophyta</taxon>
        <taxon>Magnoliopsida</taxon>
        <taxon>eudicotyledons</taxon>
        <taxon>Gunneridae</taxon>
        <taxon>Pentapetalae</taxon>
        <taxon>asterids</taxon>
        <taxon>lamiids</taxon>
        <taxon>Lamiales</taxon>
        <taxon>Pedaliaceae</taxon>
        <taxon>Sesamum</taxon>
    </lineage>
</organism>
<dbReference type="InterPro" id="IPR025558">
    <property type="entry name" value="DUF4283"/>
</dbReference>
<evidence type="ECO:0000259" key="1">
    <source>
        <dbReference type="Pfam" id="PF14111"/>
    </source>
</evidence>
<feature type="domain" description="DUF4283" evidence="1">
    <location>
        <begin position="73"/>
        <end position="155"/>
    </location>
</feature>
<accession>A0AAW2YD47</accession>
<reference evidence="2" key="1">
    <citation type="submission" date="2020-06" db="EMBL/GenBank/DDBJ databases">
        <authorList>
            <person name="Li T."/>
            <person name="Hu X."/>
            <person name="Zhang T."/>
            <person name="Song X."/>
            <person name="Zhang H."/>
            <person name="Dai N."/>
            <person name="Sheng W."/>
            <person name="Hou X."/>
            <person name="Wei L."/>
        </authorList>
    </citation>
    <scope>NUCLEOTIDE SEQUENCE</scope>
    <source>
        <strain evidence="2">KEN1</strain>
        <tissue evidence="2">Leaf</tissue>
    </source>
</reference>
<reference evidence="2" key="2">
    <citation type="journal article" date="2024" name="Plant">
        <title>Genomic evolution and insights into agronomic trait innovations of Sesamum species.</title>
        <authorList>
            <person name="Miao H."/>
            <person name="Wang L."/>
            <person name="Qu L."/>
            <person name="Liu H."/>
            <person name="Sun Y."/>
            <person name="Le M."/>
            <person name="Wang Q."/>
            <person name="Wei S."/>
            <person name="Zheng Y."/>
            <person name="Lin W."/>
            <person name="Duan Y."/>
            <person name="Cao H."/>
            <person name="Xiong S."/>
            <person name="Wang X."/>
            <person name="Wei L."/>
            <person name="Li C."/>
            <person name="Ma Q."/>
            <person name="Ju M."/>
            <person name="Zhao R."/>
            <person name="Li G."/>
            <person name="Mu C."/>
            <person name="Tian Q."/>
            <person name="Mei H."/>
            <person name="Zhang T."/>
            <person name="Gao T."/>
            <person name="Zhang H."/>
        </authorList>
    </citation>
    <scope>NUCLEOTIDE SEQUENCE</scope>
    <source>
        <strain evidence="2">KEN1</strain>
    </source>
</reference>
<evidence type="ECO:0000313" key="2">
    <source>
        <dbReference type="EMBL" id="KAL0463440.1"/>
    </source>
</evidence>
<protein>
    <recommendedName>
        <fullName evidence="1">DUF4283 domain-containing protein</fullName>
    </recommendedName>
</protein>
<name>A0AAW2YD47_9LAMI</name>
<proteinExistence type="predicted"/>
<sequence>MSETANFWRGTGQESSFIASDSLFCLQTIFAKDFFMGSAGPDVELLKREWKLTEDEDDGVTFPGGLWSASSDSQRLCLVGHLLSSRPYHFEALSASIHSMLLPIKGLDIRELPEKRLLLRFKHPIDKRRALDGCPWSFEKNILLLADLKEDENPMKVELKWRDFFVHVHDIPLNMMNRGVATLLGNRIEIYRDMEMDAEGCSLGLR</sequence>
<gene>
    <name evidence="2" type="ORF">Slati_0231600</name>
</gene>
<dbReference type="EMBL" id="JACGWN010000001">
    <property type="protein sequence ID" value="KAL0463440.1"/>
    <property type="molecule type" value="Genomic_DNA"/>
</dbReference>
<comment type="caution">
    <text evidence="2">The sequence shown here is derived from an EMBL/GenBank/DDBJ whole genome shotgun (WGS) entry which is preliminary data.</text>
</comment>
<dbReference type="AlphaFoldDB" id="A0AAW2YD47"/>